<gene>
    <name evidence="1" type="ORF">MONBRDRAFT_26796</name>
</gene>
<keyword evidence="2" id="KW-1185">Reference proteome</keyword>
<sequence>MASRAREQWVDVLEEQPSRSDRAEVHSINLENFDEPRHQHAEFVLNSPRSVRACFNVGVTPRELLPRNVTDFQRDGMTLAKAYTAWLAHDRRRQDLLSLARRERKKLVRETTRVGPLPASGKLRHIPVSPAYRRQDQVARCQAQRELNDAEHRRRVLVNAVEREQRRRRVDLRRALNEKLHRLNLDVAARSGAMPTHRHERRVTRQAHAAAVATREHDVWLEQLMAEVDLSHI</sequence>
<dbReference type="InterPro" id="IPR029090">
    <property type="entry name" value="DUF4659"/>
</dbReference>
<protein>
    <submittedName>
        <fullName evidence="1">Uncharacterized protein</fullName>
    </submittedName>
</protein>
<dbReference type="KEGG" id="mbr:MONBRDRAFT_26796"/>
<dbReference type="PANTHER" id="PTHR33663">
    <property type="entry name" value="COILED-COIL DOMAIN-CONTAINING PROTEIN 177"/>
    <property type="match status" value="1"/>
</dbReference>
<dbReference type="GeneID" id="5892442"/>
<evidence type="ECO:0000313" key="1">
    <source>
        <dbReference type="EMBL" id="EDQ88173.1"/>
    </source>
</evidence>
<proteinExistence type="predicted"/>
<dbReference type="STRING" id="81824.A9V3E2"/>
<dbReference type="PANTHER" id="PTHR33663:SF2">
    <property type="entry name" value="COILED-COIL DOMAIN-CONTAINING PROTEIN 177"/>
    <property type="match status" value="1"/>
</dbReference>
<evidence type="ECO:0000313" key="2">
    <source>
        <dbReference type="Proteomes" id="UP000001357"/>
    </source>
</evidence>
<dbReference type="AlphaFoldDB" id="A9V3E2"/>
<dbReference type="InParanoid" id="A9V3E2"/>
<dbReference type="RefSeq" id="XP_001747249.1">
    <property type="nucleotide sequence ID" value="XM_001747197.1"/>
</dbReference>
<dbReference type="Proteomes" id="UP000001357">
    <property type="component" value="Unassembled WGS sequence"/>
</dbReference>
<reference evidence="1 2" key="1">
    <citation type="journal article" date="2008" name="Nature">
        <title>The genome of the choanoflagellate Monosiga brevicollis and the origin of metazoans.</title>
        <authorList>
            <consortium name="JGI Sequencing"/>
            <person name="King N."/>
            <person name="Westbrook M.J."/>
            <person name="Young S.L."/>
            <person name="Kuo A."/>
            <person name="Abedin M."/>
            <person name="Chapman J."/>
            <person name="Fairclough S."/>
            <person name="Hellsten U."/>
            <person name="Isogai Y."/>
            <person name="Letunic I."/>
            <person name="Marr M."/>
            <person name="Pincus D."/>
            <person name="Putnam N."/>
            <person name="Rokas A."/>
            <person name="Wright K.J."/>
            <person name="Zuzow R."/>
            <person name="Dirks W."/>
            <person name="Good M."/>
            <person name="Goodstein D."/>
            <person name="Lemons D."/>
            <person name="Li W."/>
            <person name="Lyons J.B."/>
            <person name="Morris A."/>
            <person name="Nichols S."/>
            <person name="Richter D.J."/>
            <person name="Salamov A."/>
            <person name="Bork P."/>
            <person name="Lim W.A."/>
            <person name="Manning G."/>
            <person name="Miller W.T."/>
            <person name="McGinnis W."/>
            <person name="Shapiro H."/>
            <person name="Tjian R."/>
            <person name="Grigoriev I.V."/>
            <person name="Rokhsar D."/>
        </authorList>
    </citation>
    <scope>NUCLEOTIDE SEQUENCE [LARGE SCALE GENOMIC DNA]</scope>
    <source>
        <strain evidence="2">MX1 / ATCC 50154</strain>
    </source>
</reference>
<name>A9V3E2_MONBE</name>
<organism evidence="1 2">
    <name type="scientific">Monosiga brevicollis</name>
    <name type="common">Choanoflagellate</name>
    <dbReference type="NCBI Taxonomy" id="81824"/>
    <lineage>
        <taxon>Eukaryota</taxon>
        <taxon>Choanoflagellata</taxon>
        <taxon>Craspedida</taxon>
        <taxon>Salpingoecidae</taxon>
        <taxon>Monosiga</taxon>
    </lineage>
</organism>
<accession>A9V3E2</accession>
<dbReference type="EMBL" id="CH991556">
    <property type="protein sequence ID" value="EDQ88173.1"/>
    <property type="molecule type" value="Genomic_DNA"/>
</dbReference>